<name>A0A6A3CHS8_HIBSY</name>
<organism evidence="2 3">
    <name type="scientific">Hibiscus syriacus</name>
    <name type="common">Rose of Sharon</name>
    <dbReference type="NCBI Taxonomy" id="106335"/>
    <lineage>
        <taxon>Eukaryota</taxon>
        <taxon>Viridiplantae</taxon>
        <taxon>Streptophyta</taxon>
        <taxon>Embryophyta</taxon>
        <taxon>Tracheophyta</taxon>
        <taxon>Spermatophyta</taxon>
        <taxon>Magnoliopsida</taxon>
        <taxon>eudicotyledons</taxon>
        <taxon>Gunneridae</taxon>
        <taxon>Pentapetalae</taxon>
        <taxon>rosids</taxon>
        <taxon>malvids</taxon>
        <taxon>Malvales</taxon>
        <taxon>Malvaceae</taxon>
        <taxon>Malvoideae</taxon>
        <taxon>Hibiscus</taxon>
    </lineage>
</organism>
<dbReference type="Pfam" id="PF25895">
    <property type="entry name" value="WHD_plant_disease"/>
    <property type="match status" value="1"/>
</dbReference>
<comment type="caution">
    <text evidence="2">The sequence shown here is derived from an EMBL/GenBank/DDBJ whole genome shotgun (WGS) entry which is preliminary data.</text>
</comment>
<keyword evidence="3" id="KW-1185">Reference proteome</keyword>
<evidence type="ECO:0000313" key="3">
    <source>
        <dbReference type="Proteomes" id="UP000436088"/>
    </source>
</evidence>
<dbReference type="AlphaFoldDB" id="A0A6A3CHS8"/>
<dbReference type="EMBL" id="VEPZ02000325">
    <property type="protein sequence ID" value="KAE8726858.1"/>
    <property type="molecule type" value="Genomic_DNA"/>
</dbReference>
<protein>
    <submittedName>
        <fullName evidence="2">Zinc transporter 11-like</fullName>
    </submittedName>
</protein>
<gene>
    <name evidence="2" type="ORF">F3Y22_tig00005974pilonHSYRG00216</name>
</gene>
<evidence type="ECO:0000259" key="1">
    <source>
        <dbReference type="Pfam" id="PF25895"/>
    </source>
</evidence>
<dbReference type="GO" id="GO:0000725">
    <property type="term" value="P:recombinational repair"/>
    <property type="evidence" value="ECO:0007669"/>
    <property type="project" value="TreeGrafter"/>
</dbReference>
<dbReference type="PANTHER" id="PTHR32472">
    <property type="entry name" value="DNA REPAIR PROTEIN RADA"/>
    <property type="match status" value="1"/>
</dbReference>
<sequence>MNHVAVARAVMRRQCVCGSSVDLGSFWNWSSQTKPVQSNRILEYEGAALIKLVIRIDPVQLSTFVMGVPLAWVEEYEAIYFRQNILNLSLNLGLDVSAENEKERGRIRSFEELEFEAFKRVKREVFRDMPYLLIIDNLETEQEWLHNVMNFYIMQLPSLPLSDAMTLVRGRRKKDYLAYEFEFLRKFDEKLGRLSFGLWIIGAILSELPISPSALFEAVNRVSTSLEDGSTTPTDQQFCKHNPFLMKILCFCFAVLHQGNGRRNSILASRMLLVGAWFAPSPITANFLATAAKCMSVGGKRFKMWVKCRSLTFSCFGGCGLATQSDKDCVNLLVKLGLARRANGQNGCWIQLHPITQAFAKRKERLLAAKATILGLKAIDMLIYISRRRYYRWKSRSLSYRKYDWCEGSLCWRNELQGKQRVDEYVWQDVTLLKATLLETKAKLLLKGGHFDSREEL</sequence>
<evidence type="ECO:0000313" key="2">
    <source>
        <dbReference type="EMBL" id="KAE8726858.1"/>
    </source>
</evidence>
<dbReference type="PANTHER" id="PTHR32472:SF12">
    <property type="entry name" value="P-LOOP CONTAINING NUCLEOSIDE TRIPHOSPHATE HYDROLASES SUPERFAMILY PROTEIN"/>
    <property type="match status" value="1"/>
</dbReference>
<dbReference type="InterPro" id="IPR058874">
    <property type="entry name" value="WHD_plant"/>
</dbReference>
<proteinExistence type="predicted"/>
<accession>A0A6A3CHS8</accession>
<reference evidence="2" key="1">
    <citation type="submission" date="2019-09" db="EMBL/GenBank/DDBJ databases">
        <title>Draft genome information of white flower Hibiscus syriacus.</title>
        <authorList>
            <person name="Kim Y.-M."/>
        </authorList>
    </citation>
    <scope>NUCLEOTIDE SEQUENCE [LARGE SCALE GENOMIC DNA]</scope>
    <source>
        <strain evidence="2">YM2019G1</strain>
    </source>
</reference>
<feature type="domain" description="Plant disease resistance WDH" evidence="1">
    <location>
        <begin position="260"/>
        <end position="371"/>
    </location>
</feature>
<dbReference type="Proteomes" id="UP000436088">
    <property type="component" value="Unassembled WGS sequence"/>
</dbReference>